<dbReference type="Pfam" id="PF02880">
    <property type="entry name" value="PGM_PMM_III"/>
    <property type="match status" value="1"/>
</dbReference>
<evidence type="ECO:0000256" key="11">
    <source>
        <dbReference type="ARBA" id="ARBA00023235"/>
    </source>
</evidence>
<sequence>MAKNWEQTFEKWLAFENLDSNLQAELKDLKNDPKETEDAFYQELTFGTGGIRGVLGPGTNRMNIYTVRKAVNGLANYLLEHVVNAKQRGVAIAYDSRYMSQEFAVEAAKVLGAYGIRASVFTSIRPTPVLSYAVRYLNAAAGIMITASHNPPQYNGLKVYNEQGGQILLEEAEQITAAIQATGDELQVPVRDKKELEDELLLYWLGEEVDRSYLENLIGMTKMGQEELEREKDLKIIYTPLHGTGTDLVARGFKQLNFPNVTIVEEQAVADPEFSTVESPNPEEHQAFKLAIQYGEKENADVLLATDPDADRLGAAVKNKAGEYVVLTGNQLGSLLLDYILSHSNLNVYRNARMIKTVVTTELGRAIADSYGVETIETLTGFKYIAEKIAGFDSTGETFMFGYEESYGYLASGFTRDKDAVQAAMLTAEMAHYWKSQGKSVLEALHSLYEKHGYYLEGLNSLTLEGKEGSEQIAKIMEEIRHRPMEEVAGIRVEKVENYVTSERTDTATGTTETINLPQENMMKFILEEDGWVCFRPSGTEPKLKYYYGVRDKSEEASTKKLEMIQIALDEILAEIIKK</sequence>
<name>A0A918CZ49_9BACI</name>
<evidence type="ECO:0000256" key="4">
    <source>
        <dbReference type="ARBA" id="ARBA00005189"/>
    </source>
</evidence>
<dbReference type="Pfam" id="PF00408">
    <property type="entry name" value="PGM_PMM_IV"/>
    <property type="match status" value="1"/>
</dbReference>
<dbReference type="InterPro" id="IPR005844">
    <property type="entry name" value="A-D-PHexomutase_a/b/a-I"/>
</dbReference>
<dbReference type="GO" id="GO:0000287">
    <property type="term" value="F:magnesium ion binding"/>
    <property type="evidence" value="ECO:0007669"/>
    <property type="project" value="InterPro"/>
</dbReference>
<protein>
    <recommendedName>
        <fullName evidence="12">Phosphoglucomutase</fullName>
        <ecNumber evidence="6">5.4.2.2</ecNumber>
    </recommendedName>
    <alternativeName>
        <fullName evidence="14">Alpha-phosphoglucomutase</fullName>
    </alternativeName>
    <alternativeName>
        <fullName evidence="13">Glucose phosphomutase</fullName>
    </alternativeName>
</protein>
<comment type="caution">
    <text evidence="20">The sequence shown here is derived from an EMBL/GenBank/DDBJ whole genome shotgun (WGS) entry which is preliminary data.</text>
</comment>
<keyword evidence="10 15" id="KW-0460">Magnesium</keyword>
<dbReference type="SUPFAM" id="SSF55957">
    <property type="entry name" value="Phosphoglucomutase, C-terminal domain"/>
    <property type="match status" value="1"/>
</dbReference>
<dbReference type="GO" id="GO:0008973">
    <property type="term" value="F:phosphopentomutase activity"/>
    <property type="evidence" value="ECO:0007669"/>
    <property type="project" value="TreeGrafter"/>
</dbReference>
<dbReference type="InterPro" id="IPR005846">
    <property type="entry name" value="A-D-PHexomutase_a/b/a-III"/>
</dbReference>
<dbReference type="GO" id="GO:0006006">
    <property type="term" value="P:glucose metabolic process"/>
    <property type="evidence" value="ECO:0007669"/>
    <property type="project" value="UniProtKB-KW"/>
</dbReference>
<evidence type="ECO:0000256" key="3">
    <source>
        <dbReference type="ARBA" id="ARBA00005164"/>
    </source>
</evidence>
<feature type="domain" description="Alpha-D-phosphohexomutase alpha/beta/alpha" evidence="17">
    <location>
        <begin position="45"/>
        <end position="182"/>
    </location>
</feature>
<dbReference type="InterPro" id="IPR036900">
    <property type="entry name" value="A-D-PHexomutase_C_sf"/>
</dbReference>
<evidence type="ECO:0000259" key="17">
    <source>
        <dbReference type="Pfam" id="PF02878"/>
    </source>
</evidence>
<keyword evidence="7" id="KW-0119">Carbohydrate metabolism</keyword>
<dbReference type="AlphaFoldDB" id="A0A918CZ49"/>
<feature type="domain" description="Alpha-D-phosphohexomutase alpha/beta/alpha" evidence="19">
    <location>
        <begin position="329"/>
        <end position="451"/>
    </location>
</feature>
<evidence type="ECO:0000259" key="19">
    <source>
        <dbReference type="Pfam" id="PF02880"/>
    </source>
</evidence>
<gene>
    <name evidence="20" type="primary">manB</name>
    <name evidence="20" type="ORF">GCM10007971_04000</name>
</gene>
<comment type="similarity">
    <text evidence="5 15">Belongs to the phosphohexose mutase family.</text>
</comment>
<evidence type="ECO:0000256" key="14">
    <source>
        <dbReference type="ARBA" id="ARBA00041467"/>
    </source>
</evidence>
<dbReference type="Gene3D" id="3.40.120.10">
    <property type="entry name" value="Alpha-D-Glucose-1,6-Bisphosphate, subunit A, domain 3"/>
    <property type="match status" value="3"/>
</dbReference>
<dbReference type="SUPFAM" id="SSF53738">
    <property type="entry name" value="Phosphoglucomutase, first 3 domains"/>
    <property type="match status" value="3"/>
</dbReference>
<evidence type="ECO:0000256" key="10">
    <source>
        <dbReference type="ARBA" id="ARBA00022842"/>
    </source>
</evidence>
<keyword evidence="11" id="KW-0413">Isomerase</keyword>
<evidence type="ECO:0000313" key="21">
    <source>
        <dbReference type="Proteomes" id="UP000624041"/>
    </source>
</evidence>
<reference evidence="20" key="1">
    <citation type="journal article" date="2014" name="Int. J. Syst. Evol. Microbiol.">
        <title>Complete genome sequence of Corynebacterium casei LMG S-19264T (=DSM 44701T), isolated from a smear-ripened cheese.</title>
        <authorList>
            <consortium name="US DOE Joint Genome Institute (JGI-PGF)"/>
            <person name="Walter F."/>
            <person name="Albersmeier A."/>
            <person name="Kalinowski J."/>
            <person name="Ruckert C."/>
        </authorList>
    </citation>
    <scope>NUCLEOTIDE SEQUENCE</scope>
    <source>
        <strain evidence="20">JCM 17251</strain>
    </source>
</reference>
<keyword evidence="8" id="KW-0597">Phosphoprotein</keyword>
<evidence type="ECO:0000256" key="12">
    <source>
        <dbReference type="ARBA" id="ARBA00039995"/>
    </source>
</evidence>
<evidence type="ECO:0000259" key="16">
    <source>
        <dbReference type="Pfam" id="PF00408"/>
    </source>
</evidence>
<dbReference type="InterPro" id="IPR005841">
    <property type="entry name" value="Alpha-D-phosphohexomutase_SF"/>
</dbReference>
<dbReference type="EMBL" id="BMOS01000002">
    <property type="protein sequence ID" value="GGN50436.1"/>
    <property type="molecule type" value="Genomic_DNA"/>
</dbReference>
<evidence type="ECO:0000259" key="18">
    <source>
        <dbReference type="Pfam" id="PF02879"/>
    </source>
</evidence>
<dbReference type="InterPro" id="IPR005845">
    <property type="entry name" value="A-D-PHexomutase_a/b/a-II"/>
</dbReference>
<dbReference type="PRINTS" id="PR00509">
    <property type="entry name" value="PGMPMM"/>
</dbReference>
<dbReference type="PROSITE" id="PS00710">
    <property type="entry name" value="PGM_PMM"/>
    <property type="match status" value="1"/>
</dbReference>
<feature type="domain" description="Alpha-D-phosphohexomutase alpha/beta/alpha" evidence="18">
    <location>
        <begin position="213"/>
        <end position="318"/>
    </location>
</feature>
<dbReference type="GO" id="GO:0006166">
    <property type="term" value="P:purine ribonucleoside salvage"/>
    <property type="evidence" value="ECO:0007669"/>
    <property type="project" value="TreeGrafter"/>
</dbReference>
<dbReference type="CDD" id="cd05799">
    <property type="entry name" value="PGM2"/>
    <property type="match status" value="1"/>
</dbReference>
<evidence type="ECO:0000256" key="15">
    <source>
        <dbReference type="RuleBase" id="RU004326"/>
    </source>
</evidence>
<dbReference type="Pfam" id="PF02878">
    <property type="entry name" value="PGM_PMM_I"/>
    <property type="match status" value="1"/>
</dbReference>
<evidence type="ECO:0000256" key="8">
    <source>
        <dbReference type="ARBA" id="ARBA00022553"/>
    </source>
</evidence>
<dbReference type="InterPro" id="IPR005843">
    <property type="entry name" value="A-D-PHexomutase_C"/>
</dbReference>
<evidence type="ECO:0000256" key="2">
    <source>
        <dbReference type="ARBA" id="ARBA00001946"/>
    </source>
</evidence>
<dbReference type="Proteomes" id="UP000624041">
    <property type="component" value="Unassembled WGS sequence"/>
</dbReference>
<dbReference type="PANTHER" id="PTHR45745:SF1">
    <property type="entry name" value="PHOSPHOGLUCOMUTASE 2B-RELATED"/>
    <property type="match status" value="1"/>
</dbReference>
<keyword evidence="7" id="KW-0313">Glucose metabolism</keyword>
<evidence type="ECO:0000313" key="20">
    <source>
        <dbReference type="EMBL" id="GGN50436.1"/>
    </source>
</evidence>
<proteinExistence type="inferred from homology"/>
<evidence type="ECO:0000256" key="13">
    <source>
        <dbReference type="ARBA" id="ARBA00041398"/>
    </source>
</evidence>
<dbReference type="Pfam" id="PF02879">
    <property type="entry name" value="PGM_PMM_II"/>
    <property type="match status" value="1"/>
</dbReference>
<evidence type="ECO:0000256" key="6">
    <source>
        <dbReference type="ARBA" id="ARBA00012728"/>
    </source>
</evidence>
<reference evidence="20" key="2">
    <citation type="submission" date="2020-09" db="EMBL/GenBank/DDBJ databases">
        <authorList>
            <person name="Sun Q."/>
            <person name="Ohkuma M."/>
        </authorList>
    </citation>
    <scope>NUCLEOTIDE SEQUENCE</scope>
    <source>
        <strain evidence="20">JCM 17251</strain>
    </source>
</reference>
<dbReference type="GO" id="GO:0004614">
    <property type="term" value="F:phosphoglucomutase activity"/>
    <property type="evidence" value="ECO:0007669"/>
    <property type="project" value="UniProtKB-EC"/>
</dbReference>
<organism evidence="20 21">
    <name type="scientific">Oceanobacillus indicireducens</name>
    <dbReference type="NCBI Taxonomy" id="1004261"/>
    <lineage>
        <taxon>Bacteria</taxon>
        <taxon>Bacillati</taxon>
        <taxon>Bacillota</taxon>
        <taxon>Bacilli</taxon>
        <taxon>Bacillales</taxon>
        <taxon>Bacillaceae</taxon>
        <taxon>Oceanobacillus</taxon>
    </lineage>
</organism>
<dbReference type="Gene3D" id="3.30.310.50">
    <property type="entry name" value="Alpha-D-phosphohexomutase, C-terminal domain"/>
    <property type="match status" value="1"/>
</dbReference>
<feature type="domain" description="Alpha-D-phosphohexomutase C-terminal" evidence="16">
    <location>
        <begin position="520"/>
        <end position="560"/>
    </location>
</feature>
<dbReference type="RefSeq" id="WP_156854163.1">
    <property type="nucleotide sequence ID" value="NZ_BMOS01000002.1"/>
</dbReference>
<dbReference type="PANTHER" id="PTHR45745">
    <property type="entry name" value="PHOSPHOMANNOMUTASE 45A"/>
    <property type="match status" value="1"/>
</dbReference>
<comment type="pathway">
    <text evidence="4">Lipid metabolism.</text>
</comment>
<comment type="pathway">
    <text evidence="3">Glycolipid metabolism; diglucosyl-diacylglycerol biosynthesis.</text>
</comment>
<accession>A0A918CZ49</accession>
<comment type="cofactor">
    <cofactor evidence="2">
        <name>Mg(2+)</name>
        <dbReference type="ChEBI" id="CHEBI:18420"/>
    </cofactor>
</comment>
<dbReference type="InterPro" id="IPR016066">
    <property type="entry name" value="A-D-PHexomutase_CS"/>
</dbReference>
<keyword evidence="21" id="KW-1185">Reference proteome</keyword>
<evidence type="ECO:0000256" key="7">
    <source>
        <dbReference type="ARBA" id="ARBA00022526"/>
    </source>
</evidence>
<dbReference type="EC" id="5.4.2.2" evidence="6"/>
<dbReference type="InterPro" id="IPR016055">
    <property type="entry name" value="A-D-PHexomutase_a/b/a-I/II/III"/>
</dbReference>
<keyword evidence="9 15" id="KW-0479">Metal-binding</keyword>
<comment type="catalytic activity">
    <reaction evidence="1">
        <text>alpha-D-glucose 1-phosphate = alpha-D-glucose 6-phosphate</text>
        <dbReference type="Rhea" id="RHEA:23536"/>
        <dbReference type="ChEBI" id="CHEBI:58225"/>
        <dbReference type="ChEBI" id="CHEBI:58601"/>
        <dbReference type="EC" id="5.4.2.2"/>
    </reaction>
</comment>
<evidence type="ECO:0000256" key="5">
    <source>
        <dbReference type="ARBA" id="ARBA00010231"/>
    </source>
</evidence>
<evidence type="ECO:0000256" key="1">
    <source>
        <dbReference type="ARBA" id="ARBA00000443"/>
    </source>
</evidence>
<evidence type="ECO:0000256" key="9">
    <source>
        <dbReference type="ARBA" id="ARBA00022723"/>
    </source>
</evidence>